<dbReference type="Pfam" id="PF07714">
    <property type="entry name" value="PK_Tyr_Ser-Thr"/>
    <property type="match status" value="1"/>
</dbReference>
<keyword evidence="4" id="KW-1003">Cell membrane</keyword>
<evidence type="ECO:0000313" key="20">
    <source>
        <dbReference type="EMBL" id="KAK2987342.1"/>
    </source>
</evidence>
<dbReference type="Gene3D" id="1.10.510.10">
    <property type="entry name" value="Transferase(Phosphotransferase) domain 1"/>
    <property type="match status" value="1"/>
</dbReference>
<gene>
    <name evidence="20" type="ORF">RJ640_023643</name>
</gene>
<comment type="similarity">
    <text evidence="17">Belongs to the protein kinase superfamily.</text>
</comment>
<dbReference type="CDD" id="cd14066">
    <property type="entry name" value="STKc_IRAK"/>
    <property type="match status" value="1"/>
</dbReference>
<dbReference type="PROSITE" id="PS00108">
    <property type="entry name" value="PROTEIN_KINASE_ST"/>
    <property type="match status" value="1"/>
</dbReference>
<evidence type="ECO:0000256" key="10">
    <source>
        <dbReference type="ARBA" id="ARBA00022777"/>
    </source>
</evidence>
<feature type="transmembrane region" description="Helical" evidence="18">
    <location>
        <begin position="6"/>
        <end position="29"/>
    </location>
</feature>
<comment type="similarity">
    <text evidence="2">In the N-terminal section; belongs to the leguminous lectin family.</text>
</comment>
<dbReference type="GO" id="GO:0002229">
    <property type="term" value="P:defense response to oomycetes"/>
    <property type="evidence" value="ECO:0007669"/>
    <property type="project" value="UniProtKB-ARBA"/>
</dbReference>
<comment type="similarity">
    <text evidence="3">In the C-terminal section; belongs to the protein kinase superfamily. Ser/Thr protein kinase family.</text>
</comment>
<dbReference type="PANTHER" id="PTHR48055:SF40">
    <property type="entry name" value="LEUCINE-RICH REPEAT RECEPTOR PROTEIN KINASE EMS1"/>
    <property type="match status" value="1"/>
</dbReference>
<keyword evidence="11 16" id="KW-0067">ATP-binding</keyword>
<dbReference type="SMART" id="SM00220">
    <property type="entry name" value="S_TKc"/>
    <property type="match status" value="1"/>
</dbReference>
<dbReference type="PROSITE" id="PS00107">
    <property type="entry name" value="PROTEIN_KINASE_ATP"/>
    <property type="match status" value="1"/>
</dbReference>
<keyword evidence="21" id="KW-1185">Reference proteome</keyword>
<dbReference type="PROSITE" id="PS51257">
    <property type="entry name" value="PROKAR_LIPOPROTEIN"/>
    <property type="match status" value="1"/>
</dbReference>
<dbReference type="InterPro" id="IPR011009">
    <property type="entry name" value="Kinase-like_dom_sf"/>
</dbReference>
<feature type="binding site" evidence="16">
    <location>
        <position position="101"/>
    </location>
    <ligand>
        <name>ATP</name>
        <dbReference type="ChEBI" id="CHEBI:30616"/>
    </ligand>
</feature>
<keyword evidence="10" id="KW-0418">Kinase</keyword>
<sequence>MDRTTVAIFSVTACCVFIIIFVGASCIWWRRPRTSPISLGSDLSSVSIEDNVSFEPSLDRISMAELLEATRNFDPELIIGDGSFGLVYKATLFNGLTVAVKRLGPDAFQGFREFRAELETLGKIRHPNIVRLLGYCESGFKRALVHEFMAKGRLDQWLHGTFSLEDDGARSPPRTRLSWVTRLNIIKGVASGLFYMHNLDTPIIHRDIKASNVLLDLNFNARIADFGIARMIENSGTHASTEAGGTMGYMPPEYIQGATMATVKGDVYSFGILMLEVATGRRPNWPVIMEDGIETSLINWTAEMVAQNKIMQVIDANISREGLKEEEVAKVIRIATMCTTTSPRQRPEMKEVVELLAGISS</sequence>
<keyword evidence="7 18" id="KW-0812">Transmembrane</keyword>
<comment type="caution">
    <text evidence="20">The sequence shown here is derived from an EMBL/GenBank/DDBJ whole genome shotgun (WGS) entry which is preliminary data.</text>
</comment>
<name>A0AA88RJ68_9ASTE</name>
<dbReference type="SUPFAM" id="SSF56112">
    <property type="entry name" value="Protein kinase-like (PK-like)"/>
    <property type="match status" value="1"/>
</dbReference>
<evidence type="ECO:0000256" key="7">
    <source>
        <dbReference type="ARBA" id="ARBA00022692"/>
    </source>
</evidence>
<accession>A0AA88RJ68</accession>
<evidence type="ECO:0000256" key="1">
    <source>
        <dbReference type="ARBA" id="ARBA00004251"/>
    </source>
</evidence>
<dbReference type="InterPro" id="IPR051564">
    <property type="entry name" value="LRR_receptor-like_kinase"/>
</dbReference>
<keyword evidence="9 16" id="KW-0547">Nucleotide-binding</keyword>
<evidence type="ECO:0000256" key="14">
    <source>
        <dbReference type="ARBA" id="ARBA00023170"/>
    </source>
</evidence>
<dbReference type="FunFam" id="3.30.200.20:FF:000745">
    <property type="entry name" value="Phytosulfokine receptor 2"/>
    <property type="match status" value="1"/>
</dbReference>
<comment type="subcellular location">
    <subcellularLocation>
        <location evidence="1">Cell membrane</location>
        <topology evidence="1">Single-pass type I membrane protein</topology>
    </subcellularLocation>
</comment>
<evidence type="ECO:0000259" key="19">
    <source>
        <dbReference type="PROSITE" id="PS50011"/>
    </source>
</evidence>
<dbReference type="InterPro" id="IPR008271">
    <property type="entry name" value="Ser/Thr_kinase_AS"/>
</dbReference>
<dbReference type="GO" id="GO:0005886">
    <property type="term" value="C:plasma membrane"/>
    <property type="evidence" value="ECO:0007669"/>
    <property type="project" value="UniProtKB-SubCell"/>
</dbReference>
<dbReference type="GO" id="GO:0005524">
    <property type="term" value="F:ATP binding"/>
    <property type="evidence" value="ECO:0007669"/>
    <property type="project" value="UniProtKB-UniRule"/>
</dbReference>
<keyword evidence="12 18" id="KW-1133">Transmembrane helix</keyword>
<keyword evidence="14" id="KW-0675">Receptor</keyword>
<keyword evidence="13 18" id="KW-0472">Membrane</keyword>
<dbReference type="EMBL" id="JAVXUO010000990">
    <property type="protein sequence ID" value="KAK2987342.1"/>
    <property type="molecule type" value="Genomic_DNA"/>
</dbReference>
<dbReference type="InterPro" id="IPR001245">
    <property type="entry name" value="Ser-Thr/Tyr_kinase_cat_dom"/>
</dbReference>
<dbReference type="Gene3D" id="3.30.200.20">
    <property type="entry name" value="Phosphorylase Kinase, domain 1"/>
    <property type="match status" value="1"/>
</dbReference>
<evidence type="ECO:0000256" key="12">
    <source>
        <dbReference type="ARBA" id="ARBA00022989"/>
    </source>
</evidence>
<evidence type="ECO:0000256" key="15">
    <source>
        <dbReference type="ARBA" id="ARBA00023180"/>
    </source>
</evidence>
<evidence type="ECO:0000256" key="8">
    <source>
        <dbReference type="ARBA" id="ARBA00022729"/>
    </source>
</evidence>
<proteinExistence type="inferred from homology"/>
<keyword evidence="5 17" id="KW-0723">Serine/threonine-protein kinase</keyword>
<evidence type="ECO:0000313" key="21">
    <source>
        <dbReference type="Proteomes" id="UP001187471"/>
    </source>
</evidence>
<evidence type="ECO:0000256" key="5">
    <source>
        <dbReference type="ARBA" id="ARBA00022527"/>
    </source>
</evidence>
<evidence type="ECO:0000256" key="2">
    <source>
        <dbReference type="ARBA" id="ARBA00008536"/>
    </source>
</evidence>
<evidence type="ECO:0000256" key="16">
    <source>
        <dbReference type="PROSITE-ProRule" id="PRU10141"/>
    </source>
</evidence>
<dbReference type="AlphaFoldDB" id="A0AA88RJ68"/>
<organism evidence="20 21">
    <name type="scientific">Escallonia rubra</name>
    <dbReference type="NCBI Taxonomy" id="112253"/>
    <lineage>
        <taxon>Eukaryota</taxon>
        <taxon>Viridiplantae</taxon>
        <taxon>Streptophyta</taxon>
        <taxon>Embryophyta</taxon>
        <taxon>Tracheophyta</taxon>
        <taxon>Spermatophyta</taxon>
        <taxon>Magnoliopsida</taxon>
        <taxon>eudicotyledons</taxon>
        <taxon>Gunneridae</taxon>
        <taxon>Pentapetalae</taxon>
        <taxon>asterids</taxon>
        <taxon>campanulids</taxon>
        <taxon>Escalloniales</taxon>
        <taxon>Escalloniaceae</taxon>
        <taxon>Escallonia</taxon>
    </lineage>
</organism>
<protein>
    <recommendedName>
        <fullName evidence="19">Protein kinase domain-containing protein</fullName>
    </recommendedName>
</protein>
<dbReference type="Proteomes" id="UP001187471">
    <property type="component" value="Unassembled WGS sequence"/>
</dbReference>
<dbReference type="GO" id="GO:0004674">
    <property type="term" value="F:protein serine/threonine kinase activity"/>
    <property type="evidence" value="ECO:0007669"/>
    <property type="project" value="UniProtKB-KW"/>
</dbReference>
<dbReference type="InterPro" id="IPR000719">
    <property type="entry name" value="Prot_kinase_dom"/>
</dbReference>
<evidence type="ECO:0000256" key="6">
    <source>
        <dbReference type="ARBA" id="ARBA00022679"/>
    </source>
</evidence>
<evidence type="ECO:0000256" key="18">
    <source>
        <dbReference type="SAM" id="Phobius"/>
    </source>
</evidence>
<evidence type="ECO:0000256" key="17">
    <source>
        <dbReference type="RuleBase" id="RU000304"/>
    </source>
</evidence>
<reference evidence="20" key="1">
    <citation type="submission" date="2022-12" db="EMBL/GenBank/DDBJ databases">
        <title>Draft genome assemblies for two species of Escallonia (Escalloniales).</title>
        <authorList>
            <person name="Chanderbali A."/>
            <person name="Dervinis C."/>
            <person name="Anghel I."/>
            <person name="Soltis D."/>
            <person name="Soltis P."/>
            <person name="Zapata F."/>
        </authorList>
    </citation>
    <scope>NUCLEOTIDE SEQUENCE</scope>
    <source>
        <strain evidence="20">UCBG92.1500</strain>
        <tissue evidence="20">Leaf</tissue>
    </source>
</reference>
<evidence type="ECO:0000256" key="9">
    <source>
        <dbReference type="ARBA" id="ARBA00022741"/>
    </source>
</evidence>
<dbReference type="InterPro" id="IPR017441">
    <property type="entry name" value="Protein_kinase_ATP_BS"/>
</dbReference>
<evidence type="ECO:0000256" key="4">
    <source>
        <dbReference type="ARBA" id="ARBA00022475"/>
    </source>
</evidence>
<evidence type="ECO:0000256" key="3">
    <source>
        <dbReference type="ARBA" id="ARBA00010217"/>
    </source>
</evidence>
<evidence type="ECO:0000256" key="13">
    <source>
        <dbReference type="ARBA" id="ARBA00023136"/>
    </source>
</evidence>
<keyword evidence="6" id="KW-0808">Transferase</keyword>
<dbReference type="FunFam" id="1.10.510.10:FF:000240">
    <property type="entry name" value="Lectin-domain containing receptor kinase A4.3"/>
    <property type="match status" value="1"/>
</dbReference>
<evidence type="ECO:0000256" key="11">
    <source>
        <dbReference type="ARBA" id="ARBA00022840"/>
    </source>
</evidence>
<dbReference type="PANTHER" id="PTHR48055">
    <property type="entry name" value="LEUCINE-RICH REPEAT RECEPTOR PROTEIN KINASE EMS1"/>
    <property type="match status" value="1"/>
</dbReference>
<keyword evidence="15" id="KW-0325">Glycoprotein</keyword>
<keyword evidence="8" id="KW-0732">Signal</keyword>
<dbReference type="PROSITE" id="PS50011">
    <property type="entry name" value="PROTEIN_KINASE_DOM"/>
    <property type="match status" value="1"/>
</dbReference>
<feature type="domain" description="Protein kinase" evidence="19">
    <location>
        <begin position="73"/>
        <end position="361"/>
    </location>
</feature>